<keyword evidence="2" id="KW-1185">Reference proteome</keyword>
<dbReference type="OrthoDB" id="5329631at2759"/>
<evidence type="ECO:0000313" key="1">
    <source>
        <dbReference type="EMBL" id="RPB01832.1"/>
    </source>
</evidence>
<name>A0A3N4JYC0_9PEZI</name>
<dbReference type="AlphaFoldDB" id="A0A3N4JYC0"/>
<organism evidence="1 2">
    <name type="scientific">Choiromyces venosus 120613-1</name>
    <dbReference type="NCBI Taxonomy" id="1336337"/>
    <lineage>
        <taxon>Eukaryota</taxon>
        <taxon>Fungi</taxon>
        <taxon>Dikarya</taxon>
        <taxon>Ascomycota</taxon>
        <taxon>Pezizomycotina</taxon>
        <taxon>Pezizomycetes</taxon>
        <taxon>Pezizales</taxon>
        <taxon>Tuberaceae</taxon>
        <taxon>Choiromyces</taxon>
    </lineage>
</organism>
<reference evidence="1 2" key="1">
    <citation type="journal article" date="2018" name="Nat. Ecol. Evol.">
        <title>Pezizomycetes genomes reveal the molecular basis of ectomycorrhizal truffle lifestyle.</title>
        <authorList>
            <person name="Murat C."/>
            <person name="Payen T."/>
            <person name="Noel B."/>
            <person name="Kuo A."/>
            <person name="Morin E."/>
            <person name="Chen J."/>
            <person name="Kohler A."/>
            <person name="Krizsan K."/>
            <person name="Balestrini R."/>
            <person name="Da Silva C."/>
            <person name="Montanini B."/>
            <person name="Hainaut M."/>
            <person name="Levati E."/>
            <person name="Barry K.W."/>
            <person name="Belfiori B."/>
            <person name="Cichocki N."/>
            <person name="Clum A."/>
            <person name="Dockter R.B."/>
            <person name="Fauchery L."/>
            <person name="Guy J."/>
            <person name="Iotti M."/>
            <person name="Le Tacon F."/>
            <person name="Lindquist E.A."/>
            <person name="Lipzen A."/>
            <person name="Malagnac F."/>
            <person name="Mello A."/>
            <person name="Molinier V."/>
            <person name="Miyauchi S."/>
            <person name="Poulain J."/>
            <person name="Riccioni C."/>
            <person name="Rubini A."/>
            <person name="Sitrit Y."/>
            <person name="Splivallo R."/>
            <person name="Traeger S."/>
            <person name="Wang M."/>
            <person name="Zifcakova L."/>
            <person name="Wipf D."/>
            <person name="Zambonelli A."/>
            <person name="Paolocci F."/>
            <person name="Nowrousian M."/>
            <person name="Ottonello S."/>
            <person name="Baldrian P."/>
            <person name="Spatafora J.W."/>
            <person name="Henrissat B."/>
            <person name="Nagy L.G."/>
            <person name="Aury J.M."/>
            <person name="Wincker P."/>
            <person name="Grigoriev I.V."/>
            <person name="Bonfante P."/>
            <person name="Martin F.M."/>
        </authorList>
    </citation>
    <scope>NUCLEOTIDE SEQUENCE [LARGE SCALE GENOMIC DNA]</scope>
    <source>
        <strain evidence="1 2">120613-1</strain>
    </source>
</reference>
<dbReference type="Proteomes" id="UP000276215">
    <property type="component" value="Unassembled WGS sequence"/>
</dbReference>
<protein>
    <submittedName>
        <fullName evidence="1">Uncharacterized protein</fullName>
    </submittedName>
</protein>
<gene>
    <name evidence="1" type="ORF">L873DRAFT_1675300</name>
</gene>
<evidence type="ECO:0000313" key="2">
    <source>
        <dbReference type="Proteomes" id="UP000276215"/>
    </source>
</evidence>
<proteinExistence type="predicted"/>
<dbReference type="EMBL" id="ML120371">
    <property type="protein sequence ID" value="RPB01832.1"/>
    <property type="molecule type" value="Genomic_DNA"/>
</dbReference>
<sequence>MEPEWDDFDPLNLPLCENILFCSQAVYIQRHLENKSYISQTGVTGLSILSTLPSISFSKSFPIDFMHLYYINIIPAMFNHFHGQYFHSKIETSSPDTQ</sequence>
<accession>A0A3N4JYC0</accession>